<feature type="compositionally biased region" description="Polar residues" evidence="1">
    <location>
        <begin position="156"/>
        <end position="169"/>
    </location>
</feature>
<dbReference type="AlphaFoldDB" id="A0A8J6BQ30"/>
<feature type="region of interest" description="Disordered" evidence="1">
    <location>
        <begin position="139"/>
        <end position="171"/>
    </location>
</feature>
<dbReference type="EMBL" id="JAAALK010000080">
    <property type="protein sequence ID" value="KAG8091919.1"/>
    <property type="molecule type" value="Genomic_DNA"/>
</dbReference>
<comment type="caution">
    <text evidence="2">The sequence shown here is derived from an EMBL/GenBank/DDBJ whole genome shotgun (WGS) entry which is preliminary data.</text>
</comment>
<dbReference type="Proteomes" id="UP000729402">
    <property type="component" value="Unassembled WGS sequence"/>
</dbReference>
<evidence type="ECO:0000313" key="3">
    <source>
        <dbReference type="Proteomes" id="UP000729402"/>
    </source>
</evidence>
<name>A0A8J6BQ30_ZIZPA</name>
<proteinExistence type="predicted"/>
<evidence type="ECO:0000256" key="1">
    <source>
        <dbReference type="SAM" id="MobiDB-lite"/>
    </source>
</evidence>
<dbReference type="OrthoDB" id="5600252at2759"/>
<protein>
    <submittedName>
        <fullName evidence="2">Uncharacterized protein</fullName>
    </submittedName>
</protein>
<keyword evidence="3" id="KW-1185">Reference proteome</keyword>
<feature type="compositionally biased region" description="Low complexity" evidence="1">
    <location>
        <begin position="146"/>
        <end position="155"/>
    </location>
</feature>
<gene>
    <name evidence="2" type="ORF">GUJ93_ZPchr0012g20612</name>
</gene>
<accession>A0A8J6BQ30</accession>
<organism evidence="2 3">
    <name type="scientific">Zizania palustris</name>
    <name type="common">Northern wild rice</name>
    <dbReference type="NCBI Taxonomy" id="103762"/>
    <lineage>
        <taxon>Eukaryota</taxon>
        <taxon>Viridiplantae</taxon>
        <taxon>Streptophyta</taxon>
        <taxon>Embryophyta</taxon>
        <taxon>Tracheophyta</taxon>
        <taxon>Spermatophyta</taxon>
        <taxon>Magnoliopsida</taxon>
        <taxon>Liliopsida</taxon>
        <taxon>Poales</taxon>
        <taxon>Poaceae</taxon>
        <taxon>BOP clade</taxon>
        <taxon>Oryzoideae</taxon>
        <taxon>Oryzeae</taxon>
        <taxon>Zizaniinae</taxon>
        <taxon>Zizania</taxon>
    </lineage>
</organism>
<reference evidence="2" key="2">
    <citation type="submission" date="2021-02" db="EMBL/GenBank/DDBJ databases">
        <authorList>
            <person name="Kimball J.A."/>
            <person name="Haas M.W."/>
            <person name="Macchietto M."/>
            <person name="Kono T."/>
            <person name="Duquette J."/>
            <person name="Shao M."/>
        </authorList>
    </citation>
    <scope>NUCLEOTIDE SEQUENCE</scope>
    <source>
        <tissue evidence="2">Fresh leaf tissue</tissue>
    </source>
</reference>
<sequence>MCSPQFVSLFPCIDNNATLCKSAYCIPVTLHHNIHRWTASPVEKVDENEWWNKIRQLREGPQQELVVKRNFGRDGQNILADMSQRQGLYFNAYNKGKIVVFSKVPLPDYRADLDDRHGSTQQEIKMSNETERRVENLLAKAKTDSSHSASTSTISVRQSLPSTSSSVAESKTDIDKVRLSAQLKDLQNSRKVMILQLCKLH</sequence>
<reference evidence="2" key="1">
    <citation type="journal article" date="2021" name="bioRxiv">
        <title>Whole Genome Assembly and Annotation of Northern Wild Rice, Zizania palustris L., Supports a Whole Genome Duplication in the Zizania Genus.</title>
        <authorList>
            <person name="Haas M."/>
            <person name="Kono T."/>
            <person name="Macchietto M."/>
            <person name="Millas R."/>
            <person name="McGilp L."/>
            <person name="Shao M."/>
            <person name="Duquette J."/>
            <person name="Hirsch C.N."/>
            <person name="Kimball J."/>
        </authorList>
    </citation>
    <scope>NUCLEOTIDE SEQUENCE</scope>
    <source>
        <tissue evidence="2">Fresh leaf tissue</tissue>
    </source>
</reference>
<evidence type="ECO:0000313" key="2">
    <source>
        <dbReference type="EMBL" id="KAG8091919.1"/>
    </source>
</evidence>